<gene>
    <name evidence="2" type="ORF">C1O66_17155</name>
</gene>
<evidence type="ECO:0000259" key="1">
    <source>
        <dbReference type="PROSITE" id="PS51819"/>
    </source>
</evidence>
<dbReference type="GO" id="GO:0051213">
    <property type="term" value="F:dioxygenase activity"/>
    <property type="evidence" value="ECO:0007669"/>
    <property type="project" value="UniProtKB-KW"/>
</dbReference>
<dbReference type="Gene3D" id="3.10.180.10">
    <property type="entry name" value="2,3-Dihydroxybiphenyl 1,2-Dioxygenase, domain 1"/>
    <property type="match status" value="1"/>
</dbReference>
<dbReference type="Proteomes" id="UP000235916">
    <property type="component" value="Unassembled WGS sequence"/>
</dbReference>
<accession>A0A2N8L066</accession>
<proteinExistence type="predicted"/>
<comment type="caution">
    <text evidence="2">The sequence shown here is derived from an EMBL/GenBank/DDBJ whole genome shotgun (WGS) entry which is preliminary data.</text>
</comment>
<dbReference type="PANTHER" id="PTHR39434:SF1">
    <property type="entry name" value="VOC DOMAIN-CONTAINING PROTEIN"/>
    <property type="match status" value="1"/>
</dbReference>
<dbReference type="SUPFAM" id="SSF54593">
    <property type="entry name" value="Glyoxalase/Bleomycin resistance protein/Dihydroxybiphenyl dioxygenase"/>
    <property type="match status" value="1"/>
</dbReference>
<dbReference type="AlphaFoldDB" id="A0A2N8L066"/>
<organism evidence="2 3">
    <name type="scientific">Kinneretia aquatilis</name>
    <dbReference type="NCBI Taxonomy" id="2070761"/>
    <lineage>
        <taxon>Bacteria</taxon>
        <taxon>Pseudomonadati</taxon>
        <taxon>Pseudomonadota</taxon>
        <taxon>Betaproteobacteria</taxon>
        <taxon>Burkholderiales</taxon>
        <taxon>Sphaerotilaceae</taxon>
        <taxon>Roseateles</taxon>
    </lineage>
</organism>
<dbReference type="InterPro" id="IPR037523">
    <property type="entry name" value="VOC_core"/>
</dbReference>
<keyword evidence="3" id="KW-1185">Reference proteome</keyword>
<dbReference type="InterPro" id="IPR004360">
    <property type="entry name" value="Glyas_Fos-R_dOase_dom"/>
</dbReference>
<dbReference type="EMBL" id="POSP01000003">
    <property type="protein sequence ID" value="PND39081.1"/>
    <property type="molecule type" value="Genomic_DNA"/>
</dbReference>
<sequence length="137" mass="15210">MSPLFHLAFQVHDLNAARRFYGQILGCTEGRSTDRWVDFNFFGHQLSLHLGAAADQTSTSLVDEHNVPIPHFGVILEMPEWEKLMAQLEQQGVVFAVSPNLRFAGQAGQQASAFVRDPSGNALEFKGFTDLSGVYEK</sequence>
<dbReference type="PANTHER" id="PTHR39434">
    <property type="match status" value="1"/>
</dbReference>
<evidence type="ECO:0000313" key="2">
    <source>
        <dbReference type="EMBL" id="PND39081.1"/>
    </source>
</evidence>
<name>A0A2N8L066_9BURK</name>
<evidence type="ECO:0000313" key="3">
    <source>
        <dbReference type="Proteomes" id="UP000235916"/>
    </source>
</evidence>
<dbReference type="RefSeq" id="WP_102768999.1">
    <property type="nucleotide sequence ID" value="NZ_POSP01000003.1"/>
</dbReference>
<dbReference type="InterPro" id="IPR029068">
    <property type="entry name" value="Glyas_Bleomycin-R_OHBP_Dase"/>
</dbReference>
<protein>
    <submittedName>
        <fullName evidence="2">Dioxygenase</fullName>
    </submittedName>
</protein>
<keyword evidence="2" id="KW-0223">Dioxygenase</keyword>
<feature type="domain" description="VOC" evidence="1">
    <location>
        <begin position="3"/>
        <end position="128"/>
    </location>
</feature>
<reference evidence="2 3" key="1">
    <citation type="submission" date="2018-01" db="EMBL/GenBank/DDBJ databases">
        <title>Draft genome sequence of Paucibacter aquatile CR182 isolated from freshwater of the Nakdong River.</title>
        <authorList>
            <person name="Choi A."/>
            <person name="Chung E.J."/>
        </authorList>
    </citation>
    <scope>NUCLEOTIDE SEQUENCE [LARGE SCALE GENOMIC DNA]</scope>
    <source>
        <strain evidence="2 3">CR182</strain>
    </source>
</reference>
<keyword evidence="2" id="KW-0560">Oxidoreductase</keyword>
<dbReference type="OrthoDB" id="793940at2"/>
<dbReference type="PROSITE" id="PS51819">
    <property type="entry name" value="VOC"/>
    <property type="match status" value="1"/>
</dbReference>
<dbReference type="Pfam" id="PF00903">
    <property type="entry name" value="Glyoxalase"/>
    <property type="match status" value="1"/>
</dbReference>
<dbReference type="CDD" id="cd08357">
    <property type="entry name" value="VOC_like"/>
    <property type="match status" value="1"/>
</dbReference>